<dbReference type="NCBIfam" id="TIGR00229">
    <property type="entry name" value="sensory_box"/>
    <property type="match status" value="1"/>
</dbReference>
<proteinExistence type="predicted"/>
<dbReference type="CDD" id="cd00130">
    <property type="entry name" value="PAS"/>
    <property type="match status" value="1"/>
</dbReference>
<dbReference type="PANTHER" id="PTHR43065">
    <property type="entry name" value="SENSOR HISTIDINE KINASE"/>
    <property type="match status" value="1"/>
</dbReference>
<keyword evidence="9" id="KW-0175">Coiled coil</keyword>
<dbReference type="EMBL" id="CP000252">
    <property type="protein sequence ID" value="ABC76846.1"/>
    <property type="molecule type" value="Genomic_DNA"/>
</dbReference>
<feature type="coiled-coil region" evidence="9">
    <location>
        <begin position="25"/>
        <end position="56"/>
    </location>
</feature>
<evidence type="ECO:0000256" key="1">
    <source>
        <dbReference type="ARBA" id="ARBA00000085"/>
    </source>
</evidence>
<dbReference type="eggNOG" id="COG5000">
    <property type="taxonomic scope" value="Bacteria"/>
</dbReference>
<dbReference type="GO" id="GO:0006355">
    <property type="term" value="P:regulation of DNA-templated transcription"/>
    <property type="evidence" value="ECO:0007669"/>
    <property type="project" value="InterPro"/>
</dbReference>
<evidence type="ECO:0000256" key="6">
    <source>
        <dbReference type="ARBA" id="ARBA00022777"/>
    </source>
</evidence>
<dbReference type="Gene3D" id="1.10.287.130">
    <property type="match status" value="1"/>
</dbReference>
<dbReference type="InParanoid" id="Q2LRY6"/>
<protein>
    <recommendedName>
        <fullName evidence="2">histidine kinase</fullName>
        <ecNumber evidence="2">2.7.13.3</ecNumber>
    </recommendedName>
</protein>
<dbReference type="InterPro" id="IPR036890">
    <property type="entry name" value="HATPase_C_sf"/>
</dbReference>
<dbReference type="InterPro" id="IPR003594">
    <property type="entry name" value="HATPase_dom"/>
</dbReference>
<dbReference type="Gene3D" id="3.30.450.20">
    <property type="entry name" value="PAS domain"/>
    <property type="match status" value="1"/>
</dbReference>
<dbReference type="InterPro" id="IPR036097">
    <property type="entry name" value="HisK_dim/P_sf"/>
</dbReference>
<feature type="domain" description="Histidine kinase" evidence="10">
    <location>
        <begin position="187"/>
        <end position="403"/>
    </location>
</feature>
<keyword evidence="4" id="KW-0808">Transferase</keyword>
<evidence type="ECO:0000256" key="7">
    <source>
        <dbReference type="ARBA" id="ARBA00022840"/>
    </source>
</evidence>
<dbReference type="SUPFAM" id="SSF55785">
    <property type="entry name" value="PYP-like sensor domain (PAS domain)"/>
    <property type="match status" value="1"/>
</dbReference>
<keyword evidence="6 12" id="KW-0418">Kinase</keyword>
<dbReference type="InterPro" id="IPR000014">
    <property type="entry name" value="PAS"/>
</dbReference>
<evidence type="ECO:0000256" key="3">
    <source>
        <dbReference type="ARBA" id="ARBA00022553"/>
    </source>
</evidence>
<dbReference type="SMART" id="SM00091">
    <property type="entry name" value="PAS"/>
    <property type="match status" value="1"/>
</dbReference>
<dbReference type="InterPro" id="IPR035965">
    <property type="entry name" value="PAS-like_dom_sf"/>
</dbReference>
<keyword evidence="3" id="KW-0597">Phosphoprotein</keyword>
<organism evidence="12 13">
    <name type="scientific">Syntrophus aciditrophicus (strain SB)</name>
    <dbReference type="NCBI Taxonomy" id="56780"/>
    <lineage>
        <taxon>Bacteria</taxon>
        <taxon>Pseudomonadati</taxon>
        <taxon>Thermodesulfobacteriota</taxon>
        <taxon>Syntrophia</taxon>
        <taxon>Syntrophales</taxon>
        <taxon>Syntrophaceae</taxon>
        <taxon>Syntrophus</taxon>
    </lineage>
</organism>
<keyword evidence="13" id="KW-1185">Reference proteome</keyword>
<evidence type="ECO:0000256" key="5">
    <source>
        <dbReference type="ARBA" id="ARBA00022741"/>
    </source>
</evidence>
<evidence type="ECO:0000256" key="4">
    <source>
        <dbReference type="ARBA" id="ARBA00022679"/>
    </source>
</evidence>
<dbReference type="HOGENOM" id="CLU_000445_114_39_7"/>
<evidence type="ECO:0000256" key="2">
    <source>
        <dbReference type="ARBA" id="ARBA00012438"/>
    </source>
</evidence>
<name>Q2LRY6_SYNAS</name>
<sequence length="415" mass="47537">MNDIASLQKSFEGFNQATLHIQQAFASLEKKFDSLNLELEEKNRELLRTLSEKEEMKSYLQNILESLTNGVIVTNPEDEIQVFNSASELFSGKPQDEAVGRHIRILFEDMPSNDWMDIFLNKNFRKGRVSRLIYKNRVLEITSSFISSGGKILGTVFVLRDVTRIEKLESMAKRSEKFTALGEMAANIAHEIRNPLGSIELYASLLMKESKNDRDQNRISRIISSVKKMDNKISNLLLFTKNRKLILKRISLHHFLNEILGSCEPLIDQEKIFINTTYADYEPWIEGDAEMLKQVFFNLILNALQSLDPEGGTIDFETICPHSGQDMETDESYIEVKIRDSGIGIPREYLNRIFDPFFTTKEEESGLGLTIVHNIIEMHRGVIHVESVEQEGTVFHVLLPLISEQGTMKTKVGWK</sequence>
<dbReference type="Proteomes" id="UP000001933">
    <property type="component" value="Chromosome"/>
</dbReference>
<keyword evidence="8" id="KW-0902">Two-component regulatory system</keyword>
<dbReference type="PROSITE" id="PS50109">
    <property type="entry name" value="HIS_KIN"/>
    <property type="match status" value="1"/>
</dbReference>
<accession>Q2LRY6</accession>
<dbReference type="SUPFAM" id="SSF55874">
    <property type="entry name" value="ATPase domain of HSP90 chaperone/DNA topoisomerase II/histidine kinase"/>
    <property type="match status" value="1"/>
</dbReference>
<dbReference type="Pfam" id="PF00512">
    <property type="entry name" value="HisKA"/>
    <property type="match status" value="1"/>
</dbReference>
<dbReference type="Gene3D" id="3.30.565.10">
    <property type="entry name" value="Histidine kinase-like ATPase, C-terminal domain"/>
    <property type="match status" value="1"/>
</dbReference>
<dbReference type="PRINTS" id="PR00344">
    <property type="entry name" value="BCTRLSENSOR"/>
</dbReference>
<keyword evidence="7" id="KW-0067">ATP-binding</keyword>
<dbReference type="SMART" id="SM00388">
    <property type="entry name" value="HisKA"/>
    <property type="match status" value="1"/>
</dbReference>
<keyword evidence="5" id="KW-0547">Nucleotide-binding</keyword>
<gene>
    <name evidence="12" type="ORF">SYN_01465</name>
</gene>
<dbReference type="Pfam" id="PF02518">
    <property type="entry name" value="HATPase_c"/>
    <property type="match status" value="1"/>
</dbReference>
<dbReference type="InterPro" id="IPR013767">
    <property type="entry name" value="PAS_fold"/>
</dbReference>
<evidence type="ECO:0000256" key="8">
    <source>
        <dbReference type="ARBA" id="ARBA00023012"/>
    </source>
</evidence>
<reference evidence="12 13" key="1">
    <citation type="journal article" date="2007" name="Proc. Natl. Acad. Sci. U.S.A.">
        <title>The genome of Syntrophus aciditrophicus: life at the thermodynamic limit of microbial growth.</title>
        <authorList>
            <person name="McInerney M.J."/>
            <person name="Rohlin L."/>
            <person name="Mouttaki H."/>
            <person name="Kim U."/>
            <person name="Krupp R.S."/>
            <person name="Rios-Hernandez L."/>
            <person name="Sieber J."/>
            <person name="Struchtemeyer C.G."/>
            <person name="Bhattacharyya A."/>
            <person name="Campbell J.W."/>
            <person name="Gunsalus R.P."/>
        </authorList>
    </citation>
    <scope>NUCLEOTIDE SEQUENCE [LARGE SCALE GENOMIC DNA]</scope>
    <source>
        <strain evidence="12 13">SB</strain>
    </source>
</reference>
<dbReference type="RefSeq" id="WP_011416879.1">
    <property type="nucleotide sequence ID" value="NC_007759.1"/>
</dbReference>
<evidence type="ECO:0000259" key="11">
    <source>
        <dbReference type="PROSITE" id="PS50112"/>
    </source>
</evidence>
<dbReference type="PANTHER" id="PTHR43065:SF10">
    <property type="entry name" value="PEROXIDE STRESS-ACTIVATED HISTIDINE KINASE MAK3"/>
    <property type="match status" value="1"/>
</dbReference>
<dbReference type="KEGG" id="sat:SYN_01465"/>
<evidence type="ECO:0000256" key="9">
    <source>
        <dbReference type="SAM" id="Coils"/>
    </source>
</evidence>
<dbReference type="SUPFAM" id="SSF47384">
    <property type="entry name" value="Homodimeric domain of signal transducing histidine kinase"/>
    <property type="match status" value="1"/>
</dbReference>
<dbReference type="InterPro" id="IPR004358">
    <property type="entry name" value="Sig_transdc_His_kin-like_C"/>
</dbReference>
<dbReference type="GO" id="GO:0005524">
    <property type="term" value="F:ATP binding"/>
    <property type="evidence" value="ECO:0007669"/>
    <property type="project" value="UniProtKB-KW"/>
</dbReference>
<dbReference type="STRING" id="56780.SYN_01465"/>
<dbReference type="InterPro" id="IPR005467">
    <property type="entry name" value="His_kinase_dom"/>
</dbReference>
<evidence type="ECO:0000313" key="12">
    <source>
        <dbReference type="EMBL" id="ABC76846.1"/>
    </source>
</evidence>
<dbReference type="Pfam" id="PF00989">
    <property type="entry name" value="PAS"/>
    <property type="match status" value="1"/>
</dbReference>
<comment type="catalytic activity">
    <reaction evidence="1">
        <text>ATP + protein L-histidine = ADP + protein N-phospho-L-histidine.</text>
        <dbReference type="EC" id="2.7.13.3"/>
    </reaction>
</comment>
<dbReference type="EC" id="2.7.13.3" evidence="2"/>
<dbReference type="SMART" id="SM00387">
    <property type="entry name" value="HATPase_c"/>
    <property type="match status" value="1"/>
</dbReference>
<dbReference type="CDD" id="cd00082">
    <property type="entry name" value="HisKA"/>
    <property type="match status" value="1"/>
</dbReference>
<dbReference type="AlphaFoldDB" id="Q2LRY6"/>
<feature type="domain" description="PAS" evidence="11">
    <location>
        <begin position="56"/>
        <end position="108"/>
    </location>
</feature>
<dbReference type="OrthoDB" id="9805967at2"/>
<dbReference type="GO" id="GO:0000155">
    <property type="term" value="F:phosphorelay sensor kinase activity"/>
    <property type="evidence" value="ECO:0007669"/>
    <property type="project" value="InterPro"/>
</dbReference>
<dbReference type="PROSITE" id="PS50112">
    <property type="entry name" value="PAS"/>
    <property type="match status" value="1"/>
</dbReference>
<dbReference type="CDD" id="cd00075">
    <property type="entry name" value="HATPase"/>
    <property type="match status" value="1"/>
</dbReference>
<evidence type="ECO:0000313" key="13">
    <source>
        <dbReference type="Proteomes" id="UP000001933"/>
    </source>
</evidence>
<dbReference type="InterPro" id="IPR003661">
    <property type="entry name" value="HisK_dim/P_dom"/>
</dbReference>
<evidence type="ECO:0000259" key="10">
    <source>
        <dbReference type="PROSITE" id="PS50109"/>
    </source>
</evidence>